<keyword evidence="3" id="KW-1185">Reference proteome</keyword>
<comment type="caution">
    <text evidence="2">The sequence shown here is derived from an EMBL/GenBank/DDBJ whole genome shotgun (WGS) entry which is preliminary data.</text>
</comment>
<evidence type="ECO:0000256" key="1">
    <source>
        <dbReference type="SAM" id="MobiDB-lite"/>
    </source>
</evidence>
<feature type="compositionally biased region" description="Pro residues" evidence="1">
    <location>
        <begin position="17"/>
        <end position="68"/>
    </location>
</feature>
<dbReference type="OrthoDB" id="2068061at2"/>
<feature type="region of interest" description="Disordered" evidence="1">
    <location>
        <begin position="1"/>
        <end position="72"/>
    </location>
</feature>
<organism evidence="2 3">
    <name type="scientific">Thermohalobacter berrensis</name>
    <dbReference type="NCBI Taxonomy" id="99594"/>
    <lineage>
        <taxon>Bacteria</taxon>
        <taxon>Bacillati</taxon>
        <taxon>Bacillota</taxon>
        <taxon>Tissierellia</taxon>
        <taxon>Tissierellales</taxon>
        <taxon>Thermohalobacteraceae</taxon>
        <taxon>Thermohalobacter</taxon>
    </lineage>
</organism>
<dbReference type="EMBL" id="MCIB01000006">
    <property type="protein sequence ID" value="RKD33451.1"/>
    <property type="molecule type" value="Genomic_DNA"/>
</dbReference>
<name>A0A419T7K2_9FIRM</name>
<evidence type="ECO:0000313" key="2">
    <source>
        <dbReference type="EMBL" id="RKD33451.1"/>
    </source>
</evidence>
<gene>
    <name evidence="2" type="ORF">BET03_09370</name>
</gene>
<reference evidence="2 3" key="1">
    <citation type="submission" date="2016-08" db="EMBL/GenBank/DDBJ databases">
        <title>Novel Firmicutes and Novel Genomes.</title>
        <authorList>
            <person name="Poppleton D.I."/>
            <person name="Gribaldo S."/>
        </authorList>
    </citation>
    <scope>NUCLEOTIDE SEQUENCE [LARGE SCALE GENOMIC DNA]</scope>
    <source>
        <strain evidence="2 3">CTT3</strain>
    </source>
</reference>
<dbReference type="Proteomes" id="UP000284177">
    <property type="component" value="Unassembled WGS sequence"/>
</dbReference>
<evidence type="ECO:0008006" key="4">
    <source>
        <dbReference type="Google" id="ProtNLM"/>
    </source>
</evidence>
<proteinExistence type="predicted"/>
<protein>
    <recommendedName>
        <fullName evidence="4">Transporter</fullName>
    </recommendedName>
</protein>
<evidence type="ECO:0000313" key="3">
    <source>
        <dbReference type="Proteomes" id="UP000284177"/>
    </source>
</evidence>
<sequence>MNHYYPNYYIQQQEPPFGRPGRPPFGPPGRPSRPGIPPTPGIPTPGRPPTIQPPFTPGGPPISPPPSFTPERAPFTPYRIDPGAIRQCLYRYTYVWLDNGRSFWFFPIFIGPRSIAGYRWVGFYWIYFGIDLDRIESFTCF</sequence>
<dbReference type="RefSeq" id="WP_120167817.1">
    <property type="nucleotide sequence ID" value="NZ_MCIB01000006.1"/>
</dbReference>
<accession>A0A419T7K2</accession>
<dbReference type="AlphaFoldDB" id="A0A419T7K2"/>